<sequence>MKSNETTLLAYQYINGKIFLYKIKLFGSLINMTMDIFLGKLM</sequence>
<protein>
    <submittedName>
        <fullName evidence="1">Uncharacterized protein</fullName>
    </submittedName>
</protein>
<reference evidence="1" key="1">
    <citation type="submission" date="2018-10" db="EMBL/GenBank/DDBJ databases">
        <title>Hidden diversity of soil giant viruses.</title>
        <authorList>
            <person name="Schulz F."/>
            <person name="Alteio L."/>
            <person name="Goudeau D."/>
            <person name="Ryan E.M."/>
            <person name="Malmstrom R.R."/>
            <person name="Blanchard J."/>
            <person name="Woyke T."/>
        </authorList>
    </citation>
    <scope>NUCLEOTIDE SEQUENCE</scope>
    <source>
        <strain evidence="1">BAV1</strain>
    </source>
</reference>
<proteinExistence type="predicted"/>
<organism evidence="1">
    <name type="scientific">Barrevirus sp</name>
    <dbReference type="NCBI Taxonomy" id="2487763"/>
    <lineage>
        <taxon>Viruses</taxon>
        <taxon>Varidnaviria</taxon>
        <taxon>Bamfordvirae</taxon>
        <taxon>Nucleocytoviricota</taxon>
        <taxon>Megaviricetes</taxon>
        <taxon>Imitervirales</taxon>
        <taxon>Mimiviridae</taxon>
        <taxon>Klosneuvirinae</taxon>
    </lineage>
</organism>
<name>A0A3G4ZUV6_9VIRU</name>
<dbReference type="EMBL" id="MK072016">
    <property type="protein sequence ID" value="AYV77209.1"/>
    <property type="molecule type" value="Genomic_DNA"/>
</dbReference>
<evidence type="ECO:0000313" key="1">
    <source>
        <dbReference type="EMBL" id="AYV77209.1"/>
    </source>
</evidence>
<accession>A0A3G4ZUV6</accession>
<gene>
    <name evidence="1" type="ORF">Barrevirus19_4</name>
</gene>